<sequence>MSRLALSLFSFGIFSTFLFALLANQTLSKDANSLETLFAVLLFAVVYTSLAGIGYACVSWRRSHGTALIATS</sequence>
<dbReference type="OrthoDB" id="39660at10239"/>
<keyword evidence="3" id="KW-1185">Reference proteome</keyword>
<dbReference type="RefSeq" id="YP_004347385.1">
    <property type="nucleotide sequence ID" value="NC_015326.1"/>
</dbReference>
<protein>
    <submittedName>
        <fullName evidence="2">Uncharacterized protein</fullName>
    </submittedName>
</protein>
<keyword evidence="1" id="KW-0812">Transmembrane</keyword>
<dbReference type="EMBL" id="HQ113105">
    <property type="protein sequence ID" value="AEA07273.1"/>
    <property type="molecule type" value="Genomic_DNA"/>
</dbReference>
<evidence type="ECO:0000313" key="2">
    <source>
        <dbReference type="EMBL" id="AEA07273.1"/>
    </source>
</evidence>
<keyword evidence="1" id="KW-1133">Transmembrane helix</keyword>
<evidence type="ECO:0000313" key="3">
    <source>
        <dbReference type="Proteomes" id="UP000203366"/>
    </source>
</evidence>
<gene>
    <name evidence="2" type="ORF">LAU_0423</name>
</gene>
<evidence type="ECO:0000256" key="1">
    <source>
        <dbReference type="SAM" id="Phobius"/>
    </source>
</evidence>
<reference evidence="2 3" key="1">
    <citation type="journal article" date="2011" name="Environ. Microbiol.">
        <title>Lausannevirus, a giant amoebal virus encoding histone doublets.</title>
        <authorList>
            <person name="Thomas V."/>
            <person name="Bertelli C."/>
            <person name="Collyn F."/>
            <person name="Casson N."/>
            <person name="Telenti A."/>
            <person name="Goesmann A."/>
            <person name="Croxatto A."/>
            <person name="Greub G."/>
        </authorList>
    </citation>
    <scope>NUCLEOTIDE SEQUENCE [LARGE SCALE GENOMIC DNA]</scope>
    <source>
        <strain evidence="2">7715</strain>
    </source>
</reference>
<dbReference type="GeneID" id="10400005"/>
<name>F2WM00_9VIRU</name>
<proteinExistence type="predicted"/>
<keyword evidence="1" id="KW-0472">Membrane</keyword>
<feature type="transmembrane region" description="Helical" evidence="1">
    <location>
        <begin position="38"/>
        <end position="58"/>
    </location>
</feature>
<dbReference type="KEGG" id="vg:10400005"/>
<accession>F2WM00</accession>
<dbReference type="Proteomes" id="UP000203366">
    <property type="component" value="Segment"/>
</dbReference>
<organism evidence="2 3">
    <name type="scientific">Lausannevirus</name>
    <dbReference type="NCBI Taxonomy" id="999883"/>
    <lineage>
        <taxon>Viruses</taxon>
        <taxon>Varidnaviria</taxon>
        <taxon>Bamfordvirae</taxon>
        <taxon>Nucleocytoviricota</taxon>
        <taxon>Megaviricetes</taxon>
        <taxon>Pimascovirales</taxon>
        <taxon>Pimascovirales incertae sedis</taxon>
        <taxon>Marseilleviridae</taxon>
        <taxon>Losannavirus</taxon>
        <taxon>Losannavirus lausannense</taxon>
    </lineage>
</organism>